<name>A0A4Q7LVD3_9MICO</name>
<dbReference type="OrthoDB" id="5178565at2"/>
<reference evidence="2 3" key="1">
    <citation type="journal article" date="2015" name="Stand. Genomic Sci.">
        <title>Genomic Encyclopedia of Bacterial and Archaeal Type Strains, Phase III: the genomes of soil and plant-associated and newly described type strains.</title>
        <authorList>
            <person name="Whitman W.B."/>
            <person name="Woyke T."/>
            <person name="Klenk H.P."/>
            <person name="Zhou Y."/>
            <person name="Lilburn T.G."/>
            <person name="Beck B.J."/>
            <person name="De Vos P."/>
            <person name="Vandamme P."/>
            <person name="Eisen J.A."/>
            <person name="Garrity G."/>
            <person name="Hugenholtz P."/>
            <person name="Kyrpides N.C."/>
        </authorList>
    </citation>
    <scope>NUCLEOTIDE SEQUENCE [LARGE SCALE GENOMIC DNA]</scope>
    <source>
        <strain evidence="2 3">CV2</strain>
    </source>
</reference>
<feature type="region of interest" description="Disordered" evidence="1">
    <location>
        <begin position="1"/>
        <end position="22"/>
    </location>
</feature>
<keyword evidence="3" id="KW-1185">Reference proteome</keyword>
<dbReference type="RefSeq" id="WP_130484184.1">
    <property type="nucleotide sequence ID" value="NZ_SGWW01000001.1"/>
</dbReference>
<evidence type="ECO:0000256" key="1">
    <source>
        <dbReference type="SAM" id="MobiDB-lite"/>
    </source>
</evidence>
<proteinExistence type="predicted"/>
<accession>A0A4Q7LVD3</accession>
<protein>
    <submittedName>
        <fullName evidence="2">Uncharacterized protein</fullName>
    </submittedName>
</protein>
<comment type="caution">
    <text evidence="2">The sequence shown here is derived from an EMBL/GenBank/DDBJ whole genome shotgun (WGS) entry which is preliminary data.</text>
</comment>
<evidence type="ECO:0000313" key="2">
    <source>
        <dbReference type="EMBL" id="RZS59065.1"/>
    </source>
</evidence>
<dbReference type="EMBL" id="SGWW01000001">
    <property type="protein sequence ID" value="RZS59065.1"/>
    <property type="molecule type" value="Genomic_DNA"/>
</dbReference>
<evidence type="ECO:0000313" key="3">
    <source>
        <dbReference type="Proteomes" id="UP000293519"/>
    </source>
</evidence>
<organism evidence="2 3">
    <name type="scientific">Microcella putealis</name>
    <dbReference type="NCBI Taxonomy" id="337005"/>
    <lineage>
        <taxon>Bacteria</taxon>
        <taxon>Bacillati</taxon>
        <taxon>Actinomycetota</taxon>
        <taxon>Actinomycetes</taxon>
        <taxon>Micrococcales</taxon>
        <taxon>Microbacteriaceae</taxon>
        <taxon>Microcella</taxon>
    </lineage>
</organism>
<sequence>MSDFAEHLPLSNRPRADESAVSGGWARETAAALTELARVLDAHPSLAASPSGDGRRDVADAVRTLLTRLPRRPHERLLAILGAIDTPSPALAAVDSGRLAELLVLEAARLSSARRGPGIRALGEAVVLLVDVARRNGLVETTDPQTLGAVALDLAVRQQPALRPTLQRYALVAASGGWRIGSGAARPCDDRAILLFLAGRGPLPDEVPAPPERESPGIDG</sequence>
<dbReference type="Proteomes" id="UP000293519">
    <property type="component" value="Unassembled WGS sequence"/>
</dbReference>
<dbReference type="AlphaFoldDB" id="A0A4Q7LVD3"/>
<gene>
    <name evidence="2" type="ORF">EV141_0282</name>
</gene>